<dbReference type="RefSeq" id="WP_332867911.1">
    <property type="nucleotide sequence ID" value="NZ_JBAFSM010000118.1"/>
</dbReference>
<feature type="non-terminal residue" evidence="1">
    <location>
        <position position="94"/>
    </location>
</feature>
<keyword evidence="2" id="KW-1185">Reference proteome</keyword>
<reference evidence="1 2" key="1">
    <citation type="submission" date="2024-01" db="EMBL/GenBank/DDBJ databases">
        <title>Genomic insights into the taxonomy and metabolism of the cyanobacterium Pannus brasiliensis CCIBt3594.</title>
        <authorList>
            <person name="Machado M."/>
            <person name="Botero N.B."/>
            <person name="Andreote A.P.D."/>
            <person name="Feitosa A.M.T."/>
            <person name="Popin R."/>
            <person name="Sivonen K."/>
            <person name="Fiore M.F."/>
        </authorList>
    </citation>
    <scope>NUCLEOTIDE SEQUENCE [LARGE SCALE GENOMIC DNA]</scope>
    <source>
        <strain evidence="1 2">CCIBt3594</strain>
    </source>
</reference>
<evidence type="ECO:0000313" key="2">
    <source>
        <dbReference type="Proteomes" id="UP001328733"/>
    </source>
</evidence>
<comment type="caution">
    <text evidence="1">The sequence shown here is derived from an EMBL/GenBank/DDBJ whole genome shotgun (WGS) entry which is preliminary data.</text>
</comment>
<organism evidence="1 2">
    <name type="scientific">Pannus brasiliensis CCIBt3594</name>
    <dbReference type="NCBI Taxonomy" id="1427578"/>
    <lineage>
        <taxon>Bacteria</taxon>
        <taxon>Bacillati</taxon>
        <taxon>Cyanobacteriota</taxon>
        <taxon>Cyanophyceae</taxon>
        <taxon>Oscillatoriophycideae</taxon>
        <taxon>Chroococcales</taxon>
        <taxon>Microcystaceae</taxon>
        <taxon>Pannus</taxon>
    </lineage>
</organism>
<dbReference type="EMBL" id="JBAFSM010000118">
    <property type="protein sequence ID" value="MEG3440442.1"/>
    <property type="molecule type" value="Genomic_DNA"/>
</dbReference>
<protein>
    <submittedName>
        <fullName evidence="1">Uncharacterized protein</fullName>
    </submittedName>
</protein>
<gene>
    <name evidence="1" type="ORF">V0288_25215</name>
</gene>
<dbReference type="AlphaFoldDB" id="A0AAW9QZR2"/>
<name>A0AAW9QZR2_9CHRO</name>
<sequence>MGATGASNLYFGFSNSPSNQGSYNVSMGTGVMQFASNGASLNAVGYRDAAKIVSATDGVYIGVHADLNAKYSKDCVSVGAYASAQASGDVGFVF</sequence>
<dbReference type="Proteomes" id="UP001328733">
    <property type="component" value="Unassembled WGS sequence"/>
</dbReference>
<proteinExistence type="predicted"/>
<evidence type="ECO:0000313" key="1">
    <source>
        <dbReference type="EMBL" id="MEG3440442.1"/>
    </source>
</evidence>
<accession>A0AAW9QZR2</accession>